<sequence>MKPDTSHIKQIKVVSNTHWDREFRRSFERTRRNLLTMLDTTLDILAADPGYASFTLDGHSILLEDYVEMRPERRGQLEQLMQEGRLIAGPYYTLAEEFSISHEALVRNLILGRSVVEKFGGKTGTVAYTPSSWGQTGQLPQILQDFGLDKMMFYRGISHHEADAEWIWSAPDGTQVLASRFGLYARYNWYYQVHRAVTRGTVFDKTYQWGKENDLPFRLSDALSGEDQAYEIKSPVVQYDKEKLKQAVEDMIEREGRHFTTEVFLAMHGHDISVAHPLESQIIADARELLGDKYNIEQTDLEGFWKEAQKHLDREHLPVLTGERRSYLKEGMWTFLFPGTISARTYLKQMDFSASNALVYYAEPLASLASALGAAYPAGYMERGWRYLLSNHTHDANGGCAPDNVCADMEYRYRKAGDIGDIVTEDAMAYIASQLSPEGIEQGEMQLIVYNPLPMERNAVVLLDLEVPRVNEALSVSLSSALDPLVERQAIASGNSSVFVDSIWDVPTILESRRIRLLARLTRLPGLGYRTYRIVPEAHELRSSGTLITGPDTMENEFLKVQVNPDGTLDLHNKTTGRSYNSLNYLSDQGENGNAWKHVSPLHDRKYSSLGVLSQVAVTVSGPLSSTIEAEYEFAAPADYGDGESRSRVMAKLPVKVAYTLEKGAKHVLVKLTVDNRAKDHWLRANFPTGLRTGVTWADSHYDVLSRPIPLPDSTDWAERAEGTHPLRTFVDMTDGTDGLAVLPKGIYEYEAFEDERSTLALTLIRACRIKLAVSEEKLTELPDQGIQCPGLQSFEYAIHIHEGDWQAADLLAQAAQLYTPVRIAASGRGHGALPAEASFFTLNNPGLHVSCVKQAEDGSGTILRLFNGSDTEQKADITFGIAPEQVQCCLMDETLLDEAELQLAANLLTVTIPAKKIASYKISMGAWAK</sequence>
<evidence type="ECO:0000256" key="2">
    <source>
        <dbReference type="ARBA" id="ARBA00022723"/>
    </source>
</evidence>
<keyword evidence="7" id="KW-1185">Reference proteome</keyword>
<comment type="caution">
    <text evidence="6">The sequence shown here is derived from an EMBL/GenBank/DDBJ whole genome shotgun (WGS) entry which is preliminary data.</text>
</comment>
<dbReference type="InterPro" id="IPR041147">
    <property type="entry name" value="GH38_C"/>
</dbReference>
<dbReference type="SMART" id="SM00872">
    <property type="entry name" value="Alpha-mann_mid"/>
    <property type="match status" value="1"/>
</dbReference>
<evidence type="ECO:0000256" key="4">
    <source>
        <dbReference type="ARBA" id="ARBA00023295"/>
    </source>
</evidence>
<dbReference type="InterPro" id="IPR027291">
    <property type="entry name" value="Glyco_hydro_38_N_sf"/>
</dbReference>
<dbReference type="Gene3D" id="1.20.1270.50">
    <property type="entry name" value="Glycoside hydrolase family 38, central domain"/>
    <property type="match status" value="1"/>
</dbReference>
<reference evidence="6 7" key="1">
    <citation type="submission" date="2016-10" db="EMBL/GenBank/DDBJ databases">
        <title>Paenibacillus species isolates.</title>
        <authorList>
            <person name="Beno S.M."/>
        </authorList>
    </citation>
    <scope>NUCLEOTIDE SEQUENCE [LARGE SCALE GENOMIC DNA]</scope>
    <source>
        <strain evidence="6 7">FSL H7-0744</strain>
    </source>
</reference>
<keyword evidence="3" id="KW-0378">Hydrolase</keyword>
<dbReference type="Pfam" id="PF01074">
    <property type="entry name" value="Glyco_hydro_38N"/>
    <property type="match status" value="1"/>
</dbReference>
<name>A0ABX3GXR8_PAEBO</name>
<keyword evidence="4" id="KW-0326">Glycosidase</keyword>
<evidence type="ECO:0000256" key="1">
    <source>
        <dbReference type="ARBA" id="ARBA00009792"/>
    </source>
</evidence>
<dbReference type="Pfam" id="PF07748">
    <property type="entry name" value="Glyco_hydro_38C"/>
    <property type="match status" value="1"/>
</dbReference>
<evidence type="ECO:0000313" key="7">
    <source>
        <dbReference type="Proteomes" id="UP000187412"/>
    </source>
</evidence>
<dbReference type="RefSeq" id="WP_076113892.1">
    <property type="nucleotide sequence ID" value="NZ_MPTB01000053.1"/>
</dbReference>
<dbReference type="SUPFAM" id="SSF88713">
    <property type="entry name" value="Glycoside hydrolase/deacetylase"/>
    <property type="match status" value="1"/>
</dbReference>
<dbReference type="Gene3D" id="2.70.98.30">
    <property type="entry name" value="Golgi alpha-mannosidase II, domain 4"/>
    <property type="match status" value="1"/>
</dbReference>
<dbReference type="Pfam" id="PF17677">
    <property type="entry name" value="Glyco_hydro38C2"/>
    <property type="match status" value="1"/>
</dbReference>
<dbReference type="Proteomes" id="UP000187412">
    <property type="component" value="Unassembled WGS sequence"/>
</dbReference>
<dbReference type="InterPro" id="IPR028995">
    <property type="entry name" value="Glyco_hydro_57/38_cen_sf"/>
</dbReference>
<organism evidence="6 7">
    <name type="scientific">Paenibacillus borealis</name>
    <dbReference type="NCBI Taxonomy" id="160799"/>
    <lineage>
        <taxon>Bacteria</taxon>
        <taxon>Bacillati</taxon>
        <taxon>Bacillota</taxon>
        <taxon>Bacilli</taxon>
        <taxon>Bacillales</taxon>
        <taxon>Paenibacillaceae</taxon>
        <taxon>Paenibacillus</taxon>
    </lineage>
</organism>
<gene>
    <name evidence="6" type="ORF">BSK56_28950</name>
</gene>
<evidence type="ECO:0000259" key="5">
    <source>
        <dbReference type="SMART" id="SM00872"/>
    </source>
</evidence>
<dbReference type="SUPFAM" id="SSF88688">
    <property type="entry name" value="Families 57/38 glycoside transferase middle domain"/>
    <property type="match status" value="1"/>
</dbReference>
<dbReference type="Gene3D" id="3.20.110.10">
    <property type="entry name" value="Glycoside hydrolase 38, N terminal domain"/>
    <property type="match status" value="1"/>
</dbReference>
<dbReference type="EMBL" id="MPTB01000053">
    <property type="protein sequence ID" value="OMD39999.1"/>
    <property type="molecule type" value="Genomic_DNA"/>
</dbReference>
<dbReference type="Pfam" id="PF09261">
    <property type="entry name" value="Alpha-mann_mid"/>
    <property type="match status" value="1"/>
</dbReference>
<evidence type="ECO:0000256" key="3">
    <source>
        <dbReference type="ARBA" id="ARBA00022801"/>
    </source>
</evidence>
<dbReference type="InterPro" id="IPR000602">
    <property type="entry name" value="Glyco_hydro_38_N"/>
</dbReference>
<dbReference type="InterPro" id="IPR015341">
    <property type="entry name" value="Glyco_hydro_38_cen"/>
</dbReference>
<dbReference type="InterPro" id="IPR011682">
    <property type="entry name" value="Glyco_hydro_38_C"/>
</dbReference>
<keyword evidence="2" id="KW-0479">Metal-binding</keyword>
<proteinExistence type="inferred from homology"/>
<dbReference type="InterPro" id="IPR011330">
    <property type="entry name" value="Glyco_hydro/deAcase_b/a-brl"/>
</dbReference>
<feature type="domain" description="Glycoside hydrolase family 38 central" evidence="5">
    <location>
        <begin position="340"/>
        <end position="413"/>
    </location>
</feature>
<dbReference type="Gene3D" id="3.40.50.11160">
    <property type="match status" value="1"/>
</dbReference>
<dbReference type="PANTHER" id="PTHR46017">
    <property type="entry name" value="ALPHA-MANNOSIDASE 2C1"/>
    <property type="match status" value="1"/>
</dbReference>
<evidence type="ECO:0000313" key="6">
    <source>
        <dbReference type="EMBL" id="OMD39999.1"/>
    </source>
</evidence>
<comment type="similarity">
    <text evidence="1">Belongs to the glycosyl hydrolase 38 family.</text>
</comment>
<dbReference type="InterPro" id="IPR011013">
    <property type="entry name" value="Gal_mutarotase_sf_dom"/>
</dbReference>
<dbReference type="PANTHER" id="PTHR46017:SF2">
    <property type="entry name" value="MANNOSYLGLYCERATE HYDROLASE"/>
    <property type="match status" value="1"/>
</dbReference>
<accession>A0ABX3GXR8</accession>
<protein>
    <recommendedName>
        <fullName evidence="5">Glycoside hydrolase family 38 central domain-containing protein</fullName>
    </recommendedName>
</protein>
<dbReference type="SUPFAM" id="SSF74650">
    <property type="entry name" value="Galactose mutarotase-like"/>
    <property type="match status" value="1"/>
</dbReference>
<dbReference type="InterPro" id="IPR037094">
    <property type="entry name" value="Glyco_hydro_38_cen_sf"/>
</dbReference>